<keyword evidence="3" id="KW-1185">Reference proteome</keyword>
<reference evidence="2" key="1">
    <citation type="submission" date="2023-06" db="EMBL/GenBank/DDBJ databases">
        <title>Genomic of Parafulvivirga corallium.</title>
        <authorList>
            <person name="Wang G."/>
        </authorList>
    </citation>
    <scope>NUCLEOTIDE SEQUENCE</scope>
    <source>
        <strain evidence="2">BMA10</strain>
    </source>
</reference>
<gene>
    <name evidence="2" type="ORF">QQ008_03345</name>
</gene>
<protein>
    <submittedName>
        <fullName evidence="2">Tetratricopeptide repeat protein</fullName>
    </submittedName>
</protein>
<dbReference type="Gene3D" id="1.25.40.10">
    <property type="entry name" value="Tetratricopeptide repeat domain"/>
    <property type="match status" value="1"/>
</dbReference>
<dbReference type="SUPFAM" id="SSF48452">
    <property type="entry name" value="TPR-like"/>
    <property type="match status" value="1"/>
</dbReference>
<comment type="caution">
    <text evidence="2">The sequence shown here is derived from an EMBL/GenBank/DDBJ whole genome shotgun (WGS) entry which is preliminary data.</text>
</comment>
<evidence type="ECO:0000313" key="2">
    <source>
        <dbReference type="EMBL" id="MDN5200372.1"/>
    </source>
</evidence>
<organism evidence="2 3">
    <name type="scientific">Splendidivirga corallicola</name>
    <dbReference type="NCBI Taxonomy" id="3051826"/>
    <lineage>
        <taxon>Bacteria</taxon>
        <taxon>Pseudomonadati</taxon>
        <taxon>Bacteroidota</taxon>
        <taxon>Cytophagia</taxon>
        <taxon>Cytophagales</taxon>
        <taxon>Splendidivirgaceae</taxon>
        <taxon>Splendidivirga</taxon>
    </lineage>
</organism>
<sequence>MTDKRESDLMLIERYLDGDPDVDTVNEIARRMESDKHFKNLVERERELRLGIEYASLKNAYDELQELEASLPDYSLSERSNAKIYRYAGIAAIIALLIVSGIFLLKKEQQDPADLFAEYFEPASYDFSVRLRNGNSTEDIEVARGAQAYKNGDYTAAIVVFEKMIAESKSPMFLYYLANAQLAEGNFQGAEANLLKFIEISEDYRHEAHWYLSLAYLQQGQTEKAKEQLQHLDAERGDFSGKAAELLKKLE</sequence>
<keyword evidence="1" id="KW-0472">Membrane</keyword>
<dbReference type="Proteomes" id="UP001172082">
    <property type="component" value="Unassembled WGS sequence"/>
</dbReference>
<dbReference type="EMBL" id="JAUJEA010000001">
    <property type="protein sequence ID" value="MDN5200372.1"/>
    <property type="molecule type" value="Genomic_DNA"/>
</dbReference>
<dbReference type="InterPro" id="IPR019734">
    <property type="entry name" value="TPR_rpt"/>
</dbReference>
<keyword evidence="1" id="KW-1133">Transmembrane helix</keyword>
<dbReference type="InterPro" id="IPR011990">
    <property type="entry name" value="TPR-like_helical_dom_sf"/>
</dbReference>
<dbReference type="RefSeq" id="WP_346750397.1">
    <property type="nucleotide sequence ID" value="NZ_JAUJEA010000001.1"/>
</dbReference>
<name>A0ABT8KJY8_9BACT</name>
<evidence type="ECO:0000313" key="3">
    <source>
        <dbReference type="Proteomes" id="UP001172082"/>
    </source>
</evidence>
<dbReference type="Pfam" id="PF13174">
    <property type="entry name" value="TPR_6"/>
    <property type="match status" value="1"/>
</dbReference>
<proteinExistence type="predicted"/>
<keyword evidence="1" id="KW-0812">Transmembrane</keyword>
<feature type="transmembrane region" description="Helical" evidence="1">
    <location>
        <begin position="84"/>
        <end position="105"/>
    </location>
</feature>
<accession>A0ABT8KJY8</accession>
<evidence type="ECO:0000256" key="1">
    <source>
        <dbReference type="SAM" id="Phobius"/>
    </source>
</evidence>